<feature type="domain" description="HTH tetR-type" evidence="5">
    <location>
        <begin position="10"/>
        <end position="70"/>
    </location>
</feature>
<feature type="DNA-binding region" description="H-T-H motif" evidence="4">
    <location>
        <begin position="33"/>
        <end position="52"/>
    </location>
</feature>
<dbReference type="HOGENOM" id="CLU_069356_12_10_9"/>
<reference evidence="7" key="1">
    <citation type="submission" date="2008-08" db="EMBL/GenBank/DDBJ databases">
        <title>The complete genome sequence of Coprothermobacter proteolyticus strain ATCC 5245 / DSM 5265 / BT.</title>
        <authorList>
            <person name="Dodson R.J."/>
            <person name="Durkin A.S."/>
            <person name="Wu M."/>
            <person name="Eisen J."/>
            <person name="Sutton G."/>
        </authorList>
    </citation>
    <scope>NUCLEOTIDE SEQUENCE [LARGE SCALE GENOMIC DNA]</scope>
    <source>
        <strain evidence="7">ATCC 35245 / DSM 5265 / OCM 4 / BT</strain>
    </source>
</reference>
<dbReference type="InterPro" id="IPR001647">
    <property type="entry name" value="HTH_TetR"/>
</dbReference>
<keyword evidence="1" id="KW-0805">Transcription regulation</keyword>
<protein>
    <submittedName>
        <fullName evidence="6">Transcriptional regulator, TetR family, putative</fullName>
    </submittedName>
</protein>
<dbReference type="InterPro" id="IPR036271">
    <property type="entry name" value="Tet_transcr_reg_TetR-rel_C_sf"/>
</dbReference>
<evidence type="ECO:0000256" key="3">
    <source>
        <dbReference type="ARBA" id="ARBA00023163"/>
    </source>
</evidence>
<dbReference type="InterPro" id="IPR009057">
    <property type="entry name" value="Homeodomain-like_sf"/>
</dbReference>
<dbReference type="Pfam" id="PF00440">
    <property type="entry name" value="TetR_N"/>
    <property type="match status" value="1"/>
</dbReference>
<dbReference type="PROSITE" id="PS50977">
    <property type="entry name" value="HTH_TETR_2"/>
    <property type="match status" value="1"/>
</dbReference>
<evidence type="ECO:0000313" key="7">
    <source>
        <dbReference type="Proteomes" id="UP000001732"/>
    </source>
</evidence>
<dbReference type="Gene3D" id="1.10.357.10">
    <property type="entry name" value="Tetracycline Repressor, domain 2"/>
    <property type="match status" value="1"/>
</dbReference>
<dbReference type="eggNOG" id="COG1309">
    <property type="taxonomic scope" value="Bacteria"/>
</dbReference>
<keyword evidence="7" id="KW-1185">Reference proteome</keyword>
<sequence length="198" mass="22779">MTIMVKRSNDELRAEIVGSAKRLFQQYGYKKTTVSDIAKAMGKVKSAIYYYFPDKESLLRAVIDEEIGKLIRSIKDAVGRASTPEEKLRAYALIRSLEIRRLSTEYARFQEEYDQLFPLVKEIHERYDHFERDTLEGILEVGMELGHFNKTDSEVLADTILLWLKGLEAQLSSFGSEEALKEAVEHLVNVLLFGIKVR</sequence>
<dbReference type="Proteomes" id="UP000001732">
    <property type="component" value="Chromosome"/>
</dbReference>
<keyword evidence="3" id="KW-0804">Transcription</keyword>
<evidence type="ECO:0000313" key="6">
    <source>
        <dbReference type="EMBL" id="ACI17008.1"/>
    </source>
</evidence>
<name>B5Y728_COPPD</name>
<evidence type="ECO:0000256" key="1">
    <source>
        <dbReference type="ARBA" id="ARBA00023015"/>
    </source>
</evidence>
<dbReference type="KEGG" id="cpo:COPRO5265_0205"/>
<evidence type="ECO:0000259" key="5">
    <source>
        <dbReference type="PROSITE" id="PS50977"/>
    </source>
</evidence>
<gene>
    <name evidence="6" type="ordered locus">COPRO5265_0205</name>
</gene>
<dbReference type="GO" id="GO:0003677">
    <property type="term" value="F:DNA binding"/>
    <property type="evidence" value="ECO:0007669"/>
    <property type="project" value="UniProtKB-UniRule"/>
</dbReference>
<dbReference type="PRINTS" id="PR00455">
    <property type="entry name" value="HTHTETR"/>
</dbReference>
<organism evidence="6 7">
    <name type="scientific">Coprothermobacter proteolyticus (strain ATCC 35245 / DSM 5265 / OCM 4 / BT)</name>
    <dbReference type="NCBI Taxonomy" id="309798"/>
    <lineage>
        <taxon>Bacteria</taxon>
        <taxon>Pseudomonadati</taxon>
        <taxon>Coprothermobacterota</taxon>
        <taxon>Coprothermobacteria</taxon>
        <taxon>Coprothermobacterales</taxon>
        <taxon>Coprothermobacteraceae</taxon>
        <taxon>Coprothermobacter</taxon>
    </lineage>
</organism>
<dbReference type="EMBL" id="CP001145">
    <property type="protein sequence ID" value="ACI17008.1"/>
    <property type="molecule type" value="Genomic_DNA"/>
</dbReference>
<dbReference type="PANTHER" id="PTHR47506">
    <property type="entry name" value="TRANSCRIPTIONAL REGULATORY PROTEIN"/>
    <property type="match status" value="1"/>
</dbReference>
<keyword evidence="2 4" id="KW-0238">DNA-binding</keyword>
<reference evidence="6 7" key="2">
    <citation type="journal article" date="2014" name="Genome Announc.">
        <title>Complete Genome Sequence of Coprothermobacter proteolyticus DSM 5265.</title>
        <authorList>
            <person name="Alexiev A."/>
            <person name="Coil D.A."/>
            <person name="Badger J.H."/>
            <person name="Enticknap J."/>
            <person name="Ward N."/>
            <person name="Robb F.T."/>
            <person name="Eisen J.A."/>
        </authorList>
    </citation>
    <scope>NUCLEOTIDE SEQUENCE [LARGE SCALE GENOMIC DNA]</scope>
    <source>
        <strain evidence="7">ATCC 35245 / DSM 5265 / OCM 4 / BT</strain>
    </source>
</reference>
<proteinExistence type="predicted"/>
<dbReference type="PANTHER" id="PTHR47506:SF3">
    <property type="entry name" value="HTH-TYPE TRANSCRIPTIONAL REGULATOR LMRA"/>
    <property type="match status" value="1"/>
</dbReference>
<evidence type="ECO:0000256" key="4">
    <source>
        <dbReference type="PROSITE-ProRule" id="PRU00335"/>
    </source>
</evidence>
<dbReference type="Gene3D" id="1.10.10.60">
    <property type="entry name" value="Homeodomain-like"/>
    <property type="match status" value="1"/>
</dbReference>
<dbReference type="SUPFAM" id="SSF48498">
    <property type="entry name" value="Tetracyclin repressor-like, C-terminal domain"/>
    <property type="match status" value="1"/>
</dbReference>
<dbReference type="SUPFAM" id="SSF46689">
    <property type="entry name" value="Homeodomain-like"/>
    <property type="match status" value="1"/>
</dbReference>
<dbReference type="STRING" id="309798.COPRO5265_0205"/>
<dbReference type="AlphaFoldDB" id="B5Y728"/>
<accession>B5Y728</accession>
<evidence type="ECO:0000256" key="2">
    <source>
        <dbReference type="ARBA" id="ARBA00023125"/>
    </source>
</evidence>